<dbReference type="Proteomes" id="UP001156706">
    <property type="component" value="Unassembled WGS sequence"/>
</dbReference>
<reference evidence="2" key="1">
    <citation type="journal article" date="2019" name="Int. J. Syst. Evol. Microbiol.">
        <title>The Global Catalogue of Microorganisms (GCM) 10K type strain sequencing project: providing services to taxonomists for standard genome sequencing and annotation.</title>
        <authorList>
            <consortium name="The Broad Institute Genomics Platform"/>
            <consortium name="The Broad Institute Genome Sequencing Center for Infectious Disease"/>
            <person name="Wu L."/>
            <person name="Ma J."/>
        </authorList>
    </citation>
    <scope>NUCLEOTIDE SEQUENCE [LARGE SCALE GENOMIC DNA]</scope>
    <source>
        <strain evidence="2">NBRC 110044</strain>
    </source>
</reference>
<accession>A0ABQ5YCP2</accession>
<name>A0ABQ5YCP2_9NEIS</name>
<evidence type="ECO:0000313" key="2">
    <source>
        <dbReference type="Proteomes" id="UP001156706"/>
    </source>
</evidence>
<organism evidence="1 2">
    <name type="scientific">Chitinimonas prasina</name>
    <dbReference type="NCBI Taxonomy" id="1434937"/>
    <lineage>
        <taxon>Bacteria</taxon>
        <taxon>Pseudomonadati</taxon>
        <taxon>Pseudomonadota</taxon>
        <taxon>Betaproteobacteria</taxon>
        <taxon>Neisseriales</taxon>
        <taxon>Chitinibacteraceae</taxon>
        <taxon>Chitinimonas</taxon>
    </lineage>
</organism>
<proteinExistence type="predicted"/>
<keyword evidence="2" id="KW-1185">Reference proteome</keyword>
<sequence length="56" mass="6302">MMRRTRLALKLRCDMNDNWHGYQPDKMPDATQSGAIPPRLMGVLTQAACKGALRCL</sequence>
<dbReference type="EMBL" id="BSOG01000002">
    <property type="protein sequence ID" value="GLR12726.1"/>
    <property type="molecule type" value="Genomic_DNA"/>
</dbReference>
<evidence type="ECO:0000313" key="1">
    <source>
        <dbReference type="EMBL" id="GLR12726.1"/>
    </source>
</evidence>
<comment type="caution">
    <text evidence="1">The sequence shown here is derived from an EMBL/GenBank/DDBJ whole genome shotgun (WGS) entry which is preliminary data.</text>
</comment>
<protein>
    <submittedName>
        <fullName evidence="1">Uncharacterized protein</fullName>
    </submittedName>
</protein>
<gene>
    <name evidence="1" type="ORF">GCM10007907_15160</name>
</gene>